<dbReference type="AlphaFoldDB" id="A0A0L9VR78"/>
<sequence>MSFGSTSYHPLSFGLVPHSFPAFGLSPYGLLSFGLCFNLCSGFKCVRLKSLSLFVVRLGSLQLFSVQLDSSLSFIARFELFGLDMSYVLGHALHCSVLVITILLGLMFLVTNARVLTAWSWS</sequence>
<keyword evidence="1" id="KW-1133">Transmembrane helix</keyword>
<evidence type="ECO:0000256" key="1">
    <source>
        <dbReference type="SAM" id="Phobius"/>
    </source>
</evidence>
<keyword evidence="1" id="KW-0812">Transmembrane</keyword>
<gene>
    <name evidence="2" type="ORF">LR48_Vigan11g041500</name>
</gene>
<feature type="transmembrane region" description="Helical" evidence="1">
    <location>
        <begin position="20"/>
        <end position="39"/>
    </location>
</feature>
<organism evidence="2 3">
    <name type="scientific">Phaseolus angularis</name>
    <name type="common">Azuki bean</name>
    <name type="synonym">Vigna angularis</name>
    <dbReference type="NCBI Taxonomy" id="3914"/>
    <lineage>
        <taxon>Eukaryota</taxon>
        <taxon>Viridiplantae</taxon>
        <taxon>Streptophyta</taxon>
        <taxon>Embryophyta</taxon>
        <taxon>Tracheophyta</taxon>
        <taxon>Spermatophyta</taxon>
        <taxon>Magnoliopsida</taxon>
        <taxon>eudicotyledons</taxon>
        <taxon>Gunneridae</taxon>
        <taxon>Pentapetalae</taxon>
        <taxon>rosids</taxon>
        <taxon>fabids</taxon>
        <taxon>Fabales</taxon>
        <taxon>Fabaceae</taxon>
        <taxon>Papilionoideae</taxon>
        <taxon>50 kb inversion clade</taxon>
        <taxon>NPAAA clade</taxon>
        <taxon>indigoferoid/millettioid clade</taxon>
        <taxon>Phaseoleae</taxon>
        <taxon>Vigna</taxon>
    </lineage>
</organism>
<accession>A0A0L9VR78</accession>
<proteinExistence type="predicted"/>
<reference evidence="3" key="1">
    <citation type="journal article" date="2015" name="Proc. Natl. Acad. Sci. U.S.A.">
        <title>Genome sequencing of adzuki bean (Vigna angularis) provides insight into high starch and low fat accumulation and domestication.</title>
        <authorList>
            <person name="Yang K."/>
            <person name="Tian Z."/>
            <person name="Chen C."/>
            <person name="Luo L."/>
            <person name="Zhao B."/>
            <person name="Wang Z."/>
            <person name="Yu L."/>
            <person name="Li Y."/>
            <person name="Sun Y."/>
            <person name="Li W."/>
            <person name="Chen Y."/>
            <person name="Li Y."/>
            <person name="Zhang Y."/>
            <person name="Ai D."/>
            <person name="Zhao J."/>
            <person name="Shang C."/>
            <person name="Ma Y."/>
            <person name="Wu B."/>
            <person name="Wang M."/>
            <person name="Gao L."/>
            <person name="Sun D."/>
            <person name="Zhang P."/>
            <person name="Guo F."/>
            <person name="Wang W."/>
            <person name="Li Y."/>
            <person name="Wang J."/>
            <person name="Varshney R.K."/>
            <person name="Wang J."/>
            <person name="Ling H.Q."/>
            <person name="Wan P."/>
        </authorList>
    </citation>
    <scope>NUCLEOTIDE SEQUENCE</scope>
    <source>
        <strain evidence="3">cv. Jingnong 6</strain>
    </source>
</reference>
<protein>
    <submittedName>
        <fullName evidence="2">Uncharacterized protein</fullName>
    </submittedName>
</protein>
<feature type="transmembrane region" description="Helical" evidence="1">
    <location>
        <begin position="51"/>
        <end position="68"/>
    </location>
</feature>
<dbReference type="Gramene" id="KOM57382">
    <property type="protein sequence ID" value="KOM57382"/>
    <property type="gene ID" value="LR48_Vigan11g041500"/>
</dbReference>
<keyword evidence="1" id="KW-0472">Membrane</keyword>
<evidence type="ECO:0000313" key="2">
    <source>
        <dbReference type="EMBL" id="KOM57382.1"/>
    </source>
</evidence>
<name>A0A0L9VR78_PHAAN</name>
<feature type="transmembrane region" description="Helical" evidence="1">
    <location>
        <begin position="88"/>
        <end position="110"/>
    </location>
</feature>
<evidence type="ECO:0000313" key="3">
    <source>
        <dbReference type="Proteomes" id="UP000053144"/>
    </source>
</evidence>
<dbReference type="EMBL" id="CM003381">
    <property type="protein sequence ID" value="KOM57382.1"/>
    <property type="molecule type" value="Genomic_DNA"/>
</dbReference>
<dbReference type="Proteomes" id="UP000053144">
    <property type="component" value="Chromosome 11"/>
</dbReference>